<proteinExistence type="predicted"/>
<evidence type="ECO:0000256" key="1">
    <source>
        <dbReference type="SAM" id="Phobius"/>
    </source>
</evidence>
<dbReference type="KEGG" id="cma:Cmaq_0573"/>
<keyword evidence="1" id="KW-0812">Transmembrane</keyword>
<dbReference type="GeneID" id="5708635"/>
<evidence type="ECO:0000313" key="3">
    <source>
        <dbReference type="Proteomes" id="UP000001137"/>
    </source>
</evidence>
<feature type="transmembrane region" description="Helical" evidence="1">
    <location>
        <begin position="37"/>
        <end position="60"/>
    </location>
</feature>
<dbReference type="HOGENOM" id="CLU_1631550_0_0_2"/>
<protein>
    <submittedName>
        <fullName evidence="2">Uncharacterized protein</fullName>
    </submittedName>
</protein>
<evidence type="ECO:0000313" key="2">
    <source>
        <dbReference type="EMBL" id="ABW01414.1"/>
    </source>
</evidence>
<dbReference type="EMBL" id="CP000852">
    <property type="protein sequence ID" value="ABW01414.1"/>
    <property type="molecule type" value="Genomic_DNA"/>
</dbReference>
<organism evidence="2 3">
    <name type="scientific">Caldivirga maquilingensis (strain ATCC 700844 / DSM 13496 / JCM 10307 / IC-167)</name>
    <dbReference type="NCBI Taxonomy" id="397948"/>
    <lineage>
        <taxon>Archaea</taxon>
        <taxon>Thermoproteota</taxon>
        <taxon>Thermoprotei</taxon>
        <taxon>Thermoproteales</taxon>
        <taxon>Thermoproteaceae</taxon>
        <taxon>Caldivirga</taxon>
    </lineage>
</organism>
<name>A8MCA8_CALMQ</name>
<reference evidence="2 3" key="1">
    <citation type="submission" date="2007-10" db="EMBL/GenBank/DDBJ databases">
        <title>Complete sequence of Caldivirga maquilingensis IC-167.</title>
        <authorList>
            <consortium name="US DOE Joint Genome Institute"/>
            <person name="Copeland A."/>
            <person name="Lucas S."/>
            <person name="Lapidus A."/>
            <person name="Barry K."/>
            <person name="Glavina del Rio T."/>
            <person name="Dalin E."/>
            <person name="Tice H."/>
            <person name="Pitluck S."/>
            <person name="Saunders E."/>
            <person name="Brettin T."/>
            <person name="Bruce D."/>
            <person name="Detter J.C."/>
            <person name="Han C."/>
            <person name="Schmutz J."/>
            <person name="Larimer F."/>
            <person name="Land M."/>
            <person name="Hauser L."/>
            <person name="Kyrpides N."/>
            <person name="Ivanova N."/>
            <person name="Biddle J.F."/>
            <person name="Zhang Z."/>
            <person name="Fitz-Gibbon S.T."/>
            <person name="Lowe T.M."/>
            <person name="Saltikov C."/>
            <person name="House C.H."/>
            <person name="Richardson P."/>
        </authorList>
    </citation>
    <scope>NUCLEOTIDE SEQUENCE [LARGE SCALE GENOMIC DNA]</scope>
    <source>
        <strain evidence="3">ATCC 700844 / DSM 13496 / JCM 10307 / IC-167</strain>
    </source>
</reference>
<dbReference type="AlphaFoldDB" id="A8MCA8"/>
<keyword evidence="1" id="KW-0472">Membrane</keyword>
<sequence length="162" mass="18790">MIIETYDINGRRVLVAFTESGIAYRDITSVHRWYRRFFIPGIVASVLLVVGSIAYAIVMYQNAVVHYQYEPYYVLIGGFAVSLIILAVVRLSRPRVDWQAVVIPIIQVWSIIVYVRSGLVYVYRYGSQMPELTLKLRGRELVNLLNSLNNEPWVRKVMVYEQ</sequence>
<keyword evidence="3" id="KW-1185">Reference proteome</keyword>
<feature type="transmembrane region" description="Helical" evidence="1">
    <location>
        <begin position="101"/>
        <end position="123"/>
    </location>
</feature>
<dbReference type="OrthoDB" id="375735at2157"/>
<dbReference type="RefSeq" id="WP_012185634.1">
    <property type="nucleotide sequence ID" value="NC_009954.1"/>
</dbReference>
<gene>
    <name evidence="2" type="ordered locus">Cmaq_0573</name>
</gene>
<accession>A8MCA8</accession>
<keyword evidence="1" id="KW-1133">Transmembrane helix</keyword>
<feature type="transmembrane region" description="Helical" evidence="1">
    <location>
        <begin position="72"/>
        <end position="89"/>
    </location>
</feature>
<dbReference type="Proteomes" id="UP000001137">
    <property type="component" value="Chromosome"/>
</dbReference>